<gene>
    <name evidence="2" type="ORF">AYY18_14355</name>
</gene>
<reference evidence="3" key="1">
    <citation type="submission" date="2016-06" db="EMBL/GenBank/DDBJ databases">
        <authorList>
            <person name="Butler K."/>
        </authorList>
    </citation>
    <scope>NUCLEOTIDE SEQUENCE [LARGE SCALE GENOMIC DNA]</scope>
    <source>
        <strain evidence="3">GCSL-Mp20</strain>
    </source>
</reference>
<evidence type="ECO:0000259" key="1">
    <source>
        <dbReference type="Pfam" id="PF04448"/>
    </source>
</evidence>
<dbReference type="InterPro" id="IPR007539">
    <property type="entry name" value="DUF551"/>
</dbReference>
<feature type="domain" description="DUF551" evidence="1">
    <location>
        <begin position="3"/>
        <end position="65"/>
    </location>
</feature>
<accession>A0A1B8HTT4</accession>
<dbReference type="EMBL" id="LZEY01000003">
    <property type="protein sequence ID" value="OBU13037.1"/>
    <property type="molecule type" value="Genomic_DNA"/>
</dbReference>
<dbReference type="OrthoDB" id="5678344at2"/>
<dbReference type="Pfam" id="PF04448">
    <property type="entry name" value="DUF551"/>
    <property type="match status" value="1"/>
</dbReference>
<sequence length="66" mass="7658">MNWIKCSERMPKHGQRVIIASVSGVTYGYYDDGRHLKKQVGKWYSGNRLLGEEATHWMPLPQPPEE</sequence>
<dbReference type="Proteomes" id="UP000092377">
    <property type="component" value="Unassembled WGS sequence"/>
</dbReference>
<organism evidence="2 3">
    <name type="scientific">Morganella psychrotolerans</name>
    <dbReference type="NCBI Taxonomy" id="368603"/>
    <lineage>
        <taxon>Bacteria</taxon>
        <taxon>Pseudomonadati</taxon>
        <taxon>Pseudomonadota</taxon>
        <taxon>Gammaproteobacteria</taxon>
        <taxon>Enterobacterales</taxon>
        <taxon>Morganellaceae</taxon>
        <taxon>Morganella</taxon>
    </lineage>
</organism>
<evidence type="ECO:0000313" key="2">
    <source>
        <dbReference type="EMBL" id="OBU13037.1"/>
    </source>
</evidence>
<proteinExistence type="predicted"/>
<keyword evidence="3" id="KW-1185">Reference proteome</keyword>
<dbReference type="RefSeq" id="WP_067399196.1">
    <property type="nucleotide sequence ID" value="NZ_LZEY01000003.1"/>
</dbReference>
<evidence type="ECO:0000313" key="3">
    <source>
        <dbReference type="Proteomes" id="UP000092377"/>
    </source>
</evidence>
<comment type="caution">
    <text evidence="2">The sequence shown here is derived from an EMBL/GenBank/DDBJ whole genome shotgun (WGS) entry which is preliminary data.</text>
</comment>
<protein>
    <recommendedName>
        <fullName evidence="1">DUF551 domain-containing protein</fullName>
    </recommendedName>
</protein>
<name>A0A1B8HTT4_9GAMM</name>
<dbReference type="AlphaFoldDB" id="A0A1B8HTT4"/>